<proteinExistence type="predicted"/>
<dbReference type="AlphaFoldDB" id="A0A1R1Y9W1"/>
<sequence>MRDANSGLSDLLGVVKAVEIEIDGIKVKSHVFVSDKIEAAMILGRPLEVKIRVSKENRNNGSLYTSEDSKRFEDKPELKKMPFDVGIYGIETIKFISEWGYEPSVMTRYKAEKDKIKPAVVQL</sequence>
<dbReference type="EMBL" id="LSSN01000491">
    <property type="protein sequence ID" value="OMJ23673.1"/>
    <property type="molecule type" value="Genomic_DNA"/>
</dbReference>
<protein>
    <submittedName>
        <fullName evidence="1">Uncharacterized protein</fullName>
    </submittedName>
</protein>
<accession>A0A1R1Y9W1</accession>
<comment type="caution">
    <text evidence="1">The sequence shown here is derived from an EMBL/GenBank/DDBJ whole genome shotgun (WGS) entry which is preliminary data.</text>
</comment>
<organism evidence="1 2">
    <name type="scientific">Smittium culicis</name>
    <dbReference type="NCBI Taxonomy" id="133412"/>
    <lineage>
        <taxon>Eukaryota</taxon>
        <taxon>Fungi</taxon>
        <taxon>Fungi incertae sedis</taxon>
        <taxon>Zoopagomycota</taxon>
        <taxon>Kickxellomycotina</taxon>
        <taxon>Harpellomycetes</taxon>
        <taxon>Harpellales</taxon>
        <taxon>Legeriomycetaceae</taxon>
        <taxon>Smittium</taxon>
    </lineage>
</organism>
<keyword evidence="2" id="KW-1185">Reference proteome</keyword>
<evidence type="ECO:0000313" key="2">
    <source>
        <dbReference type="Proteomes" id="UP000187283"/>
    </source>
</evidence>
<dbReference type="OrthoDB" id="5596707at2759"/>
<name>A0A1R1Y9W1_9FUNG</name>
<reference evidence="1 2" key="1">
    <citation type="submission" date="2017-01" db="EMBL/GenBank/DDBJ databases">
        <authorList>
            <person name="Mah S.A."/>
            <person name="Swanson W.J."/>
            <person name="Moy G.W."/>
            <person name="Vacquier V.D."/>
        </authorList>
    </citation>
    <scope>NUCLEOTIDE SEQUENCE [LARGE SCALE GENOMIC DNA]</scope>
    <source>
        <strain evidence="1 2">GSMNP</strain>
    </source>
</reference>
<gene>
    <name evidence="1" type="ORF">AYI70_g2095</name>
</gene>
<evidence type="ECO:0000313" key="1">
    <source>
        <dbReference type="EMBL" id="OMJ23673.1"/>
    </source>
</evidence>
<dbReference type="Proteomes" id="UP000187283">
    <property type="component" value="Unassembled WGS sequence"/>
</dbReference>
<dbReference type="STRING" id="133412.A0A1R1Y9W1"/>